<evidence type="ECO:0000313" key="2">
    <source>
        <dbReference type="Proteomes" id="UP001597369"/>
    </source>
</evidence>
<dbReference type="Proteomes" id="UP001597369">
    <property type="component" value="Unassembled WGS sequence"/>
</dbReference>
<protein>
    <submittedName>
        <fullName evidence="1">Retroviral-like aspartic protease family protein</fullName>
        <ecNumber evidence="1">3.4.23.-</ecNumber>
    </submittedName>
</protein>
<dbReference type="InterPro" id="IPR001969">
    <property type="entry name" value="Aspartic_peptidase_AS"/>
</dbReference>
<dbReference type="InterPro" id="IPR034122">
    <property type="entry name" value="Retropepsin-like_bacterial"/>
</dbReference>
<dbReference type="EMBL" id="JBHUHV010000029">
    <property type="protein sequence ID" value="MFD2067217.1"/>
    <property type="molecule type" value="Genomic_DNA"/>
</dbReference>
<dbReference type="GO" id="GO:0016787">
    <property type="term" value="F:hydrolase activity"/>
    <property type="evidence" value="ECO:0007669"/>
    <property type="project" value="UniProtKB-KW"/>
</dbReference>
<evidence type="ECO:0000313" key="1">
    <source>
        <dbReference type="EMBL" id="MFD2067217.1"/>
    </source>
</evidence>
<dbReference type="EC" id="3.4.23.-" evidence="1"/>
<comment type="caution">
    <text evidence="1">The sequence shown here is derived from an EMBL/GenBank/DDBJ whole genome shotgun (WGS) entry which is preliminary data.</text>
</comment>
<dbReference type="Gene3D" id="2.40.70.10">
    <property type="entry name" value="Acid Proteases"/>
    <property type="match status" value="2"/>
</dbReference>
<sequence length="300" mass="32838">MINRTPYSLILWSLTILFALSRTAIAVPVNSLPEEIKVPFELKGGLIFIKVQVNNKPANFILDTGAPTLVISKRLATNATHTLDGKGVTGNIQVQQVVVPKLVLGDMQLSETPAIAMDLAHLEKLTKKQIDGLIGYSTLKDYELLLDYGSKTLTLFRANATDYHTHIKPTSEMPFKLQAHIPVVEATIGNQKMLFGLDTGAEANLLNIGSISKLNSNDYKKSNVRNISGANATAVAAQEAYVKATLINGHTYSNMQYVFSDISPLNQGYGLSIDGLLGYPFLSARKMSINFADSKVYFWD</sequence>
<organism evidence="1 2">
    <name type="scientific">Pontibacter silvestris</name>
    <dbReference type="NCBI Taxonomy" id="2305183"/>
    <lineage>
        <taxon>Bacteria</taxon>
        <taxon>Pseudomonadati</taxon>
        <taxon>Bacteroidota</taxon>
        <taxon>Cytophagia</taxon>
        <taxon>Cytophagales</taxon>
        <taxon>Hymenobacteraceae</taxon>
        <taxon>Pontibacter</taxon>
    </lineage>
</organism>
<keyword evidence="1" id="KW-0378">Hydrolase</keyword>
<dbReference type="PROSITE" id="PS00141">
    <property type="entry name" value="ASP_PROTEASE"/>
    <property type="match status" value="1"/>
</dbReference>
<gene>
    <name evidence="1" type="ORF">ACFSKU_10010</name>
</gene>
<dbReference type="RefSeq" id="WP_229960984.1">
    <property type="nucleotide sequence ID" value="NZ_JAJJWI010000009.1"/>
</dbReference>
<keyword evidence="2" id="KW-1185">Reference proteome</keyword>
<dbReference type="Pfam" id="PF13650">
    <property type="entry name" value="Asp_protease_2"/>
    <property type="match status" value="2"/>
</dbReference>
<accession>A0ABW4WWW1</accession>
<name>A0ABW4WWW1_9BACT</name>
<reference evidence="2" key="1">
    <citation type="journal article" date="2019" name="Int. J. Syst. Evol. Microbiol.">
        <title>The Global Catalogue of Microorganisms (GCM) 10K type strain sequencing project: providing services to taxonomists for standard genome sequencing and annotation.</title>
        <authorList>
            <consortium name="The Broad Institute Genomics Platform"/>
            <consortium name="The Broad Institute Genome Sequencing Center for Infectious Disease"/>
            <person name="Wu L."/>
            <person name="Ma J."/>
        </authorList>
    </citation>
    <scope>NUCLEOTIDE SEQUENCE [LARGE SCALE GENOMIC DNA]</scope>
    <source>
        <strain evidence="2">JCM 16545</strain>
    </source>
</reference>
<dbReference type="InterPro" id="IPR021109">
    <property type="entry name" value="Peptidase_aspartic_dom_sf"/>
</dbReference>
<dbReference type="SUPFAM" id="SSF50630">
    <property type="entry name" value="Acid proteases"/>
    <property type="match status" value="2"/>
</dbReference>
<dbReference type="CDD" id="cd05483">
    <property type="entry name" value="retropepsin_like_bacteria"/>
    <property type="match status" value="1"/>
</dbReference>
<proteinExistence type="predicted"/>